<sequence>MSAFILAPAPSAPPEKALHLLPFSLPPTTTSTTIGAYFQPRAAPPSHPAADAGCLLASFRGRQIVGQRVAVPKGYKGVVLRASGSTSDASASASEPAAPRYPLTPASSIASTSTSEPPAPAGRTRGAGQVALSRPRRRAVTTRARIALDESDDEQDDDADVVAPRKKARVATPKPVTVPDINIVQATPAKPGVDEEHDEEHDDATLAPAAAVVPDGEVKAEKMPPAAPAQEYAADGRPARVLMPVGAFDAFTLWTPDAPLAGYARGAAAAAGEGKEGVEGQGEGEGEGEGTKGEAGWWSATGGGGEGGDEFVRALGEWLGLCEIIHAPVYLDDGDDESDDDE</sequence>
<dbReference type="EMBL" id="CP086716">
    <property type="protein sequence ID" value="WOO81089.1"/>
    <property type="molecule type" value="Genomic_DNA"/>
</dbReference>
<organism evidence="2 3">
    <name type="scientific">Vanrija pseudolonga</name>
    <dbReference type="NCBI Taxonomy" id="143232"/>
    <lineage>
        <taxon>Eukaryota</taxon>
        <taxon>Fungi</taxon>
        <taxon>Dikarya</taxon>
        <taxon>Basidiomycota</taxon>
        <taxon>Agaricomycotina</taxon>
        <taxon>Tremellomycetes</taxon>
        <taxon>Trichosporonales</taxon>
        <taxon>Trichosporonaceae</taxon>
        <taxon>Vanrija</taxon>
    </lineage>
</organism>
<gene>
    <name evidence="2" type="ORF">LOC62_03G004617</name>
</gene>
<dbReference type="PANTHER" id="PTHR47204:SF1">
    <property type="entry name" value="RIBONUCLEASE H2 SUBUNIT C"/>
    <property type="match status" value="1"/>
</dbReference>
<feature type="region of interest" description="Disordered" evidence="1">
    <location>
        <begin position="85"/>
        <end position="171"/>
    </location>
</feature>
<dbReference type="GO" id="GO:0032299">
    <property type="term" value="C:ribonuclease H2 complex"/>
    <property type="evidence" value="ECO:0007669"/>
    <property type="project" value="InterPro"/>
</dbReference>
<protein>
    <submittedName>
        <fullName evidence="2">Uncharacterized protein</fullName>
    </submittedName>
</protein>
<dbReference type="AlphaFoldDB" id="A0AAF1BLN1"/>
<keyword evidence="3" id="KW-1185">Reference proteome</keyword>
<feature type="compositionally biased region" description="Low complexity" evidence="1">
    <location>
        <begin position="85"/>
        <end position="116"/>
    </location>
</feature>
<evidence type="ECO:0000313" key="2">
    <source>
        <dbReference type="EMBL" id="WOO81089.1"/>
    </source>
</evidence>
<dbReference type="PANTHER" id="PTHR47204">
    <property type="entry name" value="OS02G0168900 PROTEIN"/>
    <property type="match status" value="1"/>
</dbReference>
<accession>A0AAF1BLN1</accession>
<dbReference type="GeneID" id="87807855"/>
<evidence type="ECO:0000256" key="1">
    <source>
        <dbReference type="SAM" id="MobiDB-lite"/>
    </source>
</evidence>
<dbReference type="Gene3D" id="2.40.128.680">
    <property type="match status" value="1"/>
</dbReference>
<dbReference type="RefSeq" id="XP_062627121.1">
    <property type="nucleotide sequence ID" value="XM_062771137.1"/>
</dbReference>
<dbReference type="GO" id="GO:0006401">
    <property type="term" value="P:RNA catabolic process"/>
    <property type="evidence" value="ECO:0007669"/>
    <property type="project" value="InterPro"/>
</dbReference>
<dbReference type="Proteomes" id="UP000827549">
    <property type="component" value="Chromosome 3"/>
</dbReference>
<reference evidence="2" key="1">
    <citation type="submission" date="2023-10" db="EMBL/GenBank/DDBJ databases">
        <authorList>
            <person name="Noh H."/>
        </authorList>
    </citation>
    <scope>NUCLEOTIDE SEQUENCE</scope>
    <source>
        <strain evidence="2">DUCC4014</strain>
    </source>
</reference>
<dbReference type="Pfam" id="PF08615">
    <property type="entry name" value="RNase_H2_suC"/>
    <property type="match status" value="1"/>
</dbReference>
<proteinExistence type="predicted"/>
<feature type="region of interest" description="Disordered" evidence="1">
    <location>
        <begin position="274"/>
        <end position="309"/>
    </location>
</feature>
<evidence type="ECO:0000313" key="3">
    <source>
        <dbReference type="Proteomes" id="UP000827549"/>
    </source>
</evidence>
<name>A0AAF1BLN1_9TREE</name>
<feature type="compositionally biased region" description="Acidic residues" evidence="1">
    <location>
        <begin position="149"/>
        <end position="160"/>
    </location>
</feature>
<dbReference type="InterPro" id="IPR013924">
    <property type="entry name" value="RNase_H2_suC"/>
</dbReference>